<accession>A0A0G2JDJ9</accession>
<feature type="signal peptide" evidence="1">
    <location>
        <begin position="1"/>
        <end position="19"/>
    </location>
</feature>
<evidence type="ECO:0000313" key="4">
    <source>
        <dbReference type="Proteomes" id="UP000000589"/>
    </source>
</evidence>
<reference evidence="2" key="4">
    <citation type="submission" date="2025-09" db="UniProtKB">
        <authorList>
            <consortium name="Ensembl"/>
        </authorList>
    </citation>
    <scope>IDENTIFICATION</scope>
    <source>
        <strain evidence="2">C57BL/6J</strain>
    </source>
</reference>
<proteinExistence type="predicted"/>
<feature type="non-terminal residue" evidence="2">
    <location>
        <position position="60"/>
    </location>
</feature>
<protein>
    <submittedName>
        <fullName evidence="2">Cripto, EGF-CFC family member</fullName>
    </submittedName>
</protein>
<keyword evidence="4" id="KW-1185">Reference proteome</keyword>
<keyword evidence="1" id="KW-0732">Signal</keyword>
<organism evidence="2 4">
    <name type="scientific">Mus musculus</name>
    <name type="common">Mouse</name>
    <dbReference type="NCBI Taxonomy" id="10090"/>
    <lineage>
        <taxon>Eukaryota</taxon>
        <taxon>Metazoa</taxon>
        <taxon>Chordata</taxon>
        <taxon>Craniata</taxon>
        <taxon>Vertebrata</taxon>
        <taxon>Euteleostomi</taxon>
        <taxon>Mammalia</taxon>
        <taxon>Eutheria</taxon>
        <taxon>Euarchontoglires</taxon>
        <taxon>Glires</taxon>
        <taxon>Rodentia</taxon>
        <taxon>Myomorpha</taxon>
        <taxon>Muroidea</taxon>
        <taxon>Muridae</taxon>
        <taxon>Murinae</taxon>
        <taxon>Mus</taxon>
        <taxon>Mus</taxon>
    </lineage>
</organism>
<reference evidence="2 4" key="1">
    <citation type="journal article" date="2009" name="PLoS Biol.">
        <title>Lineage-specific biology revealed by a finished genome assembly of the mouse.</title>
        <authorList>
            <consortium name="Mouse Genome Sequencing Consortium"/>
            <person name="Church D.M."/>
            <person name="Goodstadt L."/>
            <person name="Hillier L.W."/>
            <person name="Zody M.C."/>
            <person name="Goldstein S."/>
            <person name="She X."/>
            <person name="Bult C.J."/>
            <person name="Agarwala R."/>
            <person name="Cherry J.L."/>
            <person name="DiCuccio M."/>
            <person name="Hlavina W."/>
            <person name="Kapustin Y."/>
            <person name="Meric P."/>
            <person name="Maglott D."/>
            <person name="Birtle Z."/>
            <person name="Marques A.C."/>
            <person name="Graves T."/>
            <person name="Zhou S."/>
            <person name="Teague B."/>
            <person name="Potamousis K."/>
            <person name="Churas C."/>
            <person name="Place M."/>
            <person name="Herschleb J."/>
            <person name="Runnheim R."/>
            <person name="Forrest D."/>
            <person name="Amos-Landgraf J."/>
            <person name="Schwartz D.C."/>
            <person name="Cheng Z."/>
            <person name="Lindblad-Toh K."/>
            <person name="Eichler E.E."/>
            <person name="Ponting C.P."/>
        </authorList>
    </citation>
    <scope>NUCLEOTIDE SEQUENCE [LARGE SCALE GENOMIC DNA]</scope>
    <source>
        <strain evidence="2 4">C57BL/6J</strain>
    </source>
</reference>
<dbReference type="MGI" id="MGI:98658">
    <property type="gene designation" value="Cripto"/>
</dbReference>
<name>A0A0G2JDJ9_MOUSE</name>
<dbReference type="ExpressionAtlas" id="A0A0G2JDJ9">
    <property type="expression patterns" value="baseline and differential"/>
</dbReference>
<dbReference type="VEuPathDB" id="HostDB:ENSMUSG00000032494"/>
<evidence type="ECO:0000256" key="1">
    <source>
        <dbReference type="SAM" id="SignalP"/>
    </source>
</evidence>
<reference evidence="2" key="3">
    <citation type="submission" date="2025-08" db="UniProtKB">
        <authorList>
            <consortium name="Ensembl"/>
        </authorList>
    </citation>
    <scope>IDENTIFICATION</scope>
    <source>
        <strain evidence="2">C57BL/6J</strain>
    </source>
</reference>
<dbReference type="Ensembl" id="ENSMUST00000199196.2">
    <property type="protein sequence ID" value="ENSMUSP00000142397.2"/>
    <property type="gene ID" value="ENSMUSG00000032494.13"/>
</dbReference>
<dbReference type="Antibodypedia" id="35134">
    <property type="antibodies" value="650 antibodies from 39 providers"/>
</dbReference>
<dbReference type="Bgee" id="ENSMUSG00000032494">
    <property type="expression patterns" value="Expressed in superior surface of tongue and 65 other cell types or tissues"/>
</dbReference>
<gene>
    <name evidence="2 3" type="primary">Cripto</name>
    <name evidence="3" type="synonym">Tdgf1</name>
</gene>
<dbReference type="AGR" id="MGI:98658"/>
<evidence type="ECO:0000313" key="2">
    <source>
        <dbReference type="Ensembl" id="ENSMUSP00000142397.2"/>
    </source>
</evidence>
<dbReference type="Proteomes" id="UP000000589">
    <property type="component" value="Chromosome 9"/>
</dbReference>
<dbReference type="GeneTree" id="ENSGT00940000159076"/>
<dbReference type="AlphaFoldDB" id="A0A0G2JDJ9"/>
<reference evidence="2 4" key="2">
    <citation type="journal article" date="2011" name="PLoS Biol.">
        <title>Modernizing reference genome assemblies.</title>
        <authorList>
            <person name="Church D.M."/>
            <person name="Schneider V.A."/>
            <person name="Graves T."/>
            <person name="Auger K."/>
            <person name="Cunningham F."/>
            <person name="Bouk N."/>
            <person name="Chen H.C."/>
            <person name="Agarwala R."/>
            <person name="McLaren W.M."/>
            <person name="Ritchie G.R."/>
            <person name="Albracht D."/>
            <person name="Kremitzki M."/>
            <person name="Rock S."/>
            <person name="Kotkiewicz H."/>
            <person name="Kremitzki C."/>
            <person name="Wollam A."/>
            <person name="Trani L."/>
            <person name="Fulton L."/>
            <person name="Fulton R."/>
            <person name="Matthews L."/>
            <person name="Whitehead S."/>
            <person name="Chow W."/>
            <person name="Torrance J."/>
            <person name="Dunn M."/>
            <person name="Harden G."/>
            <person name="Threadgold G."/>
            <person name="Wood J."/>
            <person name="Collins J."/>
            <person name="Heath P."/>
            <person name="Griffiths G."/>
            <person name="Pelan S."/>
            <person name="Grafham D."/>
            <person name="Eichler E.E."/>
            <person name="Weinstock G."/>
            <person name="Mardis E.R."/>
            <person name="Wilson R.K."/>
            <person name="Howe K."/>
            <person name="Flicek P."/>
            <person name="Hubbard T."/>
        </authorList>
    </citation>
    <scope>NUCLEOTIDE SEQUENCE [LARGE SCALE GENOMIC DNA]</scope>
    <source>
        <strain evidence="2 4">C57BL/6J</strain>
    </source>
</reference>
<sequence>MSNLLLPVWFCLWPFPVRLNLDPLLGETLPSEITAFGTRKNLPYAIGLSSLCLPWGYRTV</sequence>
<feature type="chain" id="PRO_5002546028" evidence="1">
    <location>
        <begin position="20"/>
        <end position="60"/>
    </location>
</feature>
<evidence type="ECO:0000313" key="3">
    <source>
        <dbReference type="MGI" id="MGI:98658"/>
    </source>
</evidence>